<accession>A0A507D6R5</accession>
<keyword evidence="4" id="KW-1185">Reference proteome</keyword>
<dbReference type="EMBL" id="QEAN01000125">
    <property type="protein sequence ID" value="TPX47007.1"/>
    <property type="molecule type" value="Genomic_DNA"/>
</dbReference>
<evidence type="ECO:0000313" key="2">
    <source>
        <dbReference type="EMBL" id="TPX47004.1"/>
    </source>
</evidence>
<keyword evidence="1" id="KW-0472">Membrane</keyword>
<dbReference type="Proteomes" id="UP000317494">
    <property type="component" value="Unassembled WGS sequence"/>
</dbReference>
<organism evidence="3 4">
    <name type="scientific">Synchytrium endobioticum</name>
    <dbReference type="NCBI Taxonomy" id="286115"/>
    <lineage>
        <taxon>Eukaryota</taxon>
        <taxon>Fungi</taxon>
        <taxon>Fungi incertae sedis</taxon>
        <taxon>Chytridiomycota</taxon>
        <taxon>Chytridiomycota incertae sedis</taxon>
        <taxon>Chytridiomycetes</taxon>
        <taxon>Synchytriales</taxon>
        <taxon>Synchytriaceae</taxon>
        <taxon>Synchytrium</taxon>
    </lineage>
</organism>
<protein>
    <submittedName>
        <fullName evidence="3">Uncharacterized protein</fullName>
    </submittedName>
</protein>
<dbReference type="VEuPathDB" id="FungiDB:SeMB42_g03498"/>
<feature type="transmembrane region" description="Helical" evidence="1">
    <location>
        <begin position="49"/>
        <end position="69"/>
    </location>
</feature>
<proteinExistence type="predicted"/>
<evidence type="ECO:0000256" key="1">
    <source>
        <dbReference type="SAM" id="Phobius"/>
    </source>
</evidence>
<dbReference type="EMBL" id="QEAN01000125">
    <property type="protein sequence ID" value="TPX47004.1"/>
    <property type="molecule type" value="Genomic_DNA"/>
</dbReference>
<comment type="caution">
    <text evidence="3">The sequence shown here is derived from an EMBL/GenBank/DDBJ whole genome shotgun (WGS) entry which is preliminary data.</text>
</comment>
<dbReference type="AlphaFoldDB" id="A0A507D6R5"/>
<reference evidence="3 4" key="1">
    <citation type="journal article" date="2019" name="Sci. Rep.">
        <title>Comparative genomics of chytrid fungi reveal insights into the obligate biotrophic and pathogenic lifestyle of Synchytrium endobioticum.</title>
        <authorList>
            <person name="van de Vossenberg B.T.L.H."/>
            <person name="Warris S."/>
            <person name="Nguyen H.D.T."/>
            <person name="van Gent-Pelzer M.P.E."/>
            <person name="Joly D.L."/>
            <person name="van de Geest H.C."/>
            <person name="Bonants P.J.M."/>
            <person name="Smith D.S."/>
            <person name="Levesque C.A."/>
            <person name="van der Lee T.A.J."/>
        </authorList>
    </citation>
    <scope>NUCLEOTIDE SEQUENCE [LARGE SCALE GENOMIC DNA]</scope>
    <source>
        <strain evidence="3 4">MB42</strain>
    </source>
</reference>
<evidence type="ECO:0000313" key="4">
    <source>
        <dbReference type="Proteomes" id="UP000317494"/>
    </source>
</evidence>
<sequence>MTVPPFTHMHIHWDIHTRYILGLPSHKGCFPPSNNDQVPPSSKISRPPVIACPISISISVLFIVIILSVRPPYHVYNLD</sequence>
<dbReference type="VEuPathDB" id="FungiDB:SeMB42_g03496"/>
<keyword evidence="1" id="KW-0812">Transmembrane</keyword>
<keyword evidence="1" id="KW-1133">Transmembrane helix</keyword>
<gene>
    <name evidence="3" type="ORF">SeMB42_g03496</name>
    <name evidence="2" type="ORF">SeMB42_g03498</name>
</gene>
<evidence type="ECO:0000313" key="3">
    <source>
        <dbReference type="EMBL" id="TPX47007.1"/>
    </source>
</evidence>
<name>A0A507D6R5_9FUNG</name>